<keyword evidence="2" id="KW-1185">Reference proteome</keyword>
<gene>
    <name evidence="1" type="ordered locus">Deipe_3939</name>
</gene>
<name>L0A632_DEIPD</name>
<dbReference type="RefSeq" id="WP_015231250.1">
    <property type="nucleotide sequence ID" value="NC_019789.1"/>
</dbReference>
<evidence type="ECO:0000313" key="2">
    <source>
        <dbReference type="Proteomes" id="UP000010467"/>
    </source>
</evidence>
<reference evidence="2" key="1">
    <citation type="submission" date="2012-03" db="EMBL/GenBank/DDBJ databases">
        <title>Complete sequence of plasmid 1 of Deinococcus peraridilitoris DSM 19664.</title>
        <authorList>
            <person name="Lucas S."/>
            <person name="Copeland A."/>
            <person name="Lapidus A."/>
            <person name="Glavina del Rio T."/>
            <person name="Dalin E."/>
            <person name="Tice H."/>
            <person name="Bruce D."/>
            <person name="Goodwin L."/>
            <person name="Pitluck S."/>
            <person name="Peters L."/>
            <person name="Mikhailova N."/>
            <person name="Lu M."/>
            <person name="Kyrpides N."/>
            <person name="Mavromatis K."/>
            <person name="Ivanova N."/>
            <person name="Brettin T."/>
            <person name="Detter J.C."/>
            <person name="Han C."/>
            <person name="Larimer F."/>
            <person name="Land M."/>
            <person name="Hauser L."/>
            <person name="Markowitz V."/>
            <person name="Cheng J.-F."/>
            <person name="Hugenholtz P."/>
            <person name="Woyke T."/>
            <person name="Wu D."/>
            <person name="Pukall R."/>
            <person name="Steenblock K."/>
            <person name="Brambilla E."/>
            <person name="Klenk H.-P."/>
            <person name="Eisen J.A."/>
        </authorList>
    </citation>
    <scope>NUCLEOTIDE SEQUENCE [LARGE SCALE GENOMIC DNA]</scope>
    <source>
        <strain evidence="2">DSM 19664 / LMG 22246 / CIP 109416 / KR-200</strain>
        <plasmid evidence="2">Plasmid pDEIPE01</plasmid>
    </source>
</reference>
<dbReference type="HOGENOM" id="CLU_2381418_0_0_0"/>
<dbReference type="AlphaFoldDB" id="L0A632"/>
<evidence type="ECO:0000313" key="1">
    <source>
        <dbReference type="EMBL" id="AFZ69348.1"/>
    </source>
</evidence>
<geneLocation type="plasmid" evidence="1 2">
    <name>pDEIPE01</name>
</geneLocation>
<keyword evidence="1" id="KW-0614">Plasmid</keyword>
<accession>L0A632</accession>
<sequence length="94" mass="10587">MTEAAEAAVEQSGVRDALAELDELSSLQERKVGITGRVPESLKDELEAFLLTNKKRIGRKPSADMLVAAWISLTLHDEDTQRKLLLMLRERLNR</sequence>
<dbReference type="KEGG" id="dpd:Deipe_3939"/>
<dbReference type="EMBL" id="CP003383">
    <property type="protein sequence ID" value="AFZ69348.1"/>
    <property type="molecule type" value="Genomic_DNA"/>
</dbReference>
<dbReference type="PATRIC" id="fig|937777.3.peg.3955"/>
<organism evidence="1 2">
    <name type="scientific">Deinococcus peraridilitoris (strain DSM 19664 / LMG 22246 / CIP 109416 / KR-200)</name>
    <dbReference type="NCBI Taxonomy" id="937777"/>
    <lineage>
        <taxon>Bacteria</taxon>
        <taxon>Thermotogati</taxon>
        <taxon>Deinococcota</taxon>
        <taxon>Deinococci</taxon>
        <taxon>Deinococcales</taxon>
        <taxon>Deinococcaceae</taxon>
        <taxon>Deinococcus</taxon>
    </lineage>
</organism>
<dbReference type="Proteomes" id="UP000010467">
    <property type="component" value="Plasmid pDEIPE01"/>
</dbReference>
<protein>
    <submittedName>
        <fullName evidence="1">Uncharacterized protein</fullName>
    </submittedName>
</protein>
<proteinExistence type="predicted"/>